<dbReference type="STRING" id="51511.ENSCSAVP00000009059"/>
<protein>
    <recommendedName>
        <fullName evidence="2">receptor protein-tyrosine kinase</fullName>
        <ecNumber evidence="2">2.7.10.1</ecNumber>
    </recommendedName>
</protein>
<dbReference type="GO" id="GO:0004714">
    <property type="term" value="F:transmembrane receptor protein tyrosine kinase activity"/>
    <property type="evidence" value="ECO:0007669"/>
    <property type="project" value="UniProtKB-EC"/>
</dbReference>
<dbReference type="SUPFAM" id="SSF56112">
    <property type="entry name" value="Protein kinase-like (PK-like)"/>
    <property type="match status" value="1"/>
</dbReference>
<keyword evidence="6 15" id="KW-0547">Nucleotide-binding</keyword>
<keyword evidence="4" id="KW-0808">Transferase</keyword>
<evidence type="ECO:0000256" key="7">
    <source>
        <dbReference type="ARBA" id="ARBA00022777"/>
    </source>
</evidence>
<keyword evidence="8 15" id="KW-0067">ATP-binding</keyword>
<dbReference type="FunFam" id="1.10.510.10:FF:000027">
    <property type="entry name" value="Receptor protein-tyrosine kinase"/>
    <property type="match status" value="1"/>
</dbReference>
<dbReference type="InterPro" id="IPR009030">
    <property type="entry name" value="Growth_fac_rcpt_cys_sf"/>
</dbReference>
<feature type="binding site" evidence="15">
    <location>
        <position position="713"/>
    </location>
    <ligand>
        <name>ATP</name>
        <dbReference type="ChEBI" id="CHEBI:30616"/>
    </ligand>
</feature>
<reference evidence="18" key="2">
    <citation type="submission" date="2025-08" db="UniProtKB">
        <authorList>
            <consortium name="Ensembl"/>
        </authorList>
    </citation>
    <scope>IDENTIFICATION</scope>
</reference>
<dbReference type="Pfam" id="PF07714">
    <property type="entry name" value="PK_Tyr_Ser-Thr"/>
    <property type="match status" value="1"/>
</dbReference>
<dbReference type="InterPro" id="IPR032778">
    <property type="entry name" value="GF_recep_IV"/>
</dbReference>
<dbReference type="EC" id="2.7.10.1" evidence="2"/>
<dbReference type="InterPro" id="IPR001245">
    <property type="entry name" value="Ser-Thr/Tyr_kinase_cat_dom"/>
</dbReference>
<dbReference type="Ensembl" id="ENSCSAVT00000009173.1">
    <property type="protein sequence ID" value="ENSCSAVP00000009059.1"/>
    <property type="gene ID" value="ENSCSAVG00000005351.1"/>
</dbReference>
<dbReference type="Pfam" id="PF01030">
    <property type="entry name" value="Recep_L_domain"/>
    <property type="match status" value="2"/>
</dbReference>
<evidence type="ECO:0000259" key="17">
    <source>
        <dbReference type="PROSITE" id="PS50011"/>
    </source>
</evidence>
<dbReference type="CDD" id="cd00064">
    <property type="entry name" value="FU"/>
    <property type="match status" value="3"/>
</dbReference>
<dbReference type="AlphaFoldDB" id="H2YUP9"/>
<dbReference type="FunFam" id="3.30.200.20:FF:000422">
    <property type="entry name" value="Receptor protein-tyrosine kinase"/>
    <property type="match status" value="1"/>
</dbReference>
<keyword evidence="19" id="KW-1185">Reference proteome</keyword>
<dbReference type="InterPro" id="IPR006212">
    <property type="entry name" value="Furin_repeat"/>
</dbReference>
<evidence type="ECO:0000256" key="6">
    <source>
        <dbReference type="ARBA" id="ARBA00022741"/>
    </source>
</evidence>
<dbReference type="SUPFAM" id="SSF52058">
    <property type="entry name" value="L domain-like"/>
    <property type="match status" value="2"/>
</dbReference>
<dbReference type="GeneTree" id="ENSGT00940000168382"/>
<evidence type="ECO:0000256" key="13">
    <source>
        <dbReference type="ARBA" id="ARBA00023180"/>
    </source>
</evidence>
<dbReference type="GO" id="GO:0038127">
    <property type="term" value="P:ERBB signaling pathway"/>
    <property type="evidence" value="ECO:0007669"/>
    <property type="project" value="UniProtKB-ARBA"/>
</dbReference>
<dbReference type="PANTHER" id="PTHR24416">
    <property type="entry name" value="TYROSINE-PROTEIN KINASE RECEPTOR"/>
    <property type="match status" value="1"/>
</dbReference>
<keyword evidence="5 16" id="KW-0812">Transmembrane</keyword>
<dbReference type="GO" id="GO:0043066">
    <property type="term" value="P:negative regulation of apoptotic process"/>
    <property type="evidence" value="ECO:0007669"/>
    <property type="project" value="TreeGrafter"/>
</dbReference>
<dbReference type="InterPro" id="IPR050122">
    <property type="entry name" value="RTK"/>
</dbReference>
<name>H2YUP9_CIOSA</name>
<dbReference type="GO" id="GO:0043235">
    <property type="term" value="C:receptor complex"/>
    <property type="evidence" value="ECO:0007669"/>
    <property type="project" value="TreeGrafter"/>
</dbReference>
<keyword evidence="7" id="KW-0418">Kinase</keyword>
<keyword evidence="9 16" id="KW-1133">Transmembrane helix</keyword>
<evidence type="ECO:0000256" key="8">
    <source>
        <dbReference type="ARBA" id="ARBA00022840"/>
    </source>
</evidence>
<dbReference type="InterPro" id="IPR020635">
    <property type="entry name" value="Tyr_kinase_cat_dom"/>
</dbReference>
<dbReference type="Pfam" id="PF14843">
    <property type="entry name" value="GF_recep_IV"/>
    <property type="match status" value="1"/>
</dbReference>
<evidence type="ECO:0000256" key="12">
    <source>
        <dbReference type="ARBA" id="ARBA00023170"/>
    </source>
</evidence>
<dbReference type="PANTHER" id="PTHR24416:SF566">
    <property type="entry name" value="EPIDERMAL GROWTH FACTOR RECEPTOR"/>
    <property type="match status" value="1"/>
</dbReference>
<evidence type="ECO:0000256" key="15">
    <source>
        <dbReference type="PROSITE-ProRule" id="PRU10141"/>
    </source>
</evidence>
<dbReference type="OMA" id="ACMNQEA"/>
<proteinExistence type="predicted"/>
<dbReference type="Gene3D" id="3.80.20.20">
    <property type="entry name" value="Receptor L-domain"/>
    <property type="match status" value="2"/>
</dbReference>
<dbReference type="InterPro" id="IPR017441">
    <property type="entry name" value="Protein_kinase_ATP_BS"/>
</dbReference>
<evidence type="ECO:0000256" key="3">
    <source>
        <dbReference type="ARBA" id="ARBA00022553"/>
    </source>
</evidence>
<keyword evidence="3" id="KW-0597">Phosphoprotein</keyword>
<reference evidence="18" key="3">
    <citation type="submission" date="2025-09" db="UniProtKB">
        <authorList>
            <consortium name="Ensembl"/>
        </authorList>
    </citation>
    <scope>IDENTIFICATION</scope>
</reference>
<dbReference type="SUPFAM" id="SSF57184">
    <property type="entry name" value="Growth factor receptor domain"/>
    <property type="match status" value="2"/>
</dbReference>
<accession>H2YUP9</accession>
<dbReference type="eggNOG" id="KOG1025">
    <property type="taxonomic scope" value="Eukaryota"/>
</dbReference>
<dbReference type="SMART" id="SM00261">
    <property type="entry name" value="FU"/>
    <property type="match status" value="4"/>
</dbReference>
<dbReference type="InterPro" id="IPR036941">
    <property type="entry name" value="Rcpt_L-dom_sf"/>
</dbReference>
<dbReference type="Gene3D" id="1.10.510.10">
    <property type="entry name" value="Transferase(Phosphotransferase) domain 1"/>
    <property type="match status" value="1"/>
</dbReference>
<dbReference type="Gene3D" id="2.10.220.10">
    <property type="entry name" value="Hormone Receptor, Insulin-like Growth Factor Receptor 1, Chain A, domain 2"/>
    <property type="match status" value="2"/>
</dbReference>
<dbReference type="GO" id="GO:0009925">
    <property type="term" value="C:basal plasma membrane"/>
    <property type="evidence" value="ECO:0007669"/>
    <property type="project" value="TreeGrafter"/>
</dbReference>
<sequence>PTENSCFGTSSGLSVGEDRVDHYSKMAQRYRGCKIVKGNLEITALENPEIDTSIFKDIEEVTGYVIISLNFVPYLPLEKLRIIRGRELFREKYALVISLNNNGQDENQGLKELRLKSLTEIVSGGVIVRRNHQLCFTDTINWSDILHKATREAYDIEVEPPPTTCEGCDASCNGSCWGQGPTMCQRRKLPPFSHRPYCASKCGNSRCKGPEREDCCAPECASGCTGPSDRDCITCLHVNNSGSCEYACPSAHMYDPQTERNIRNPFFKYHYNDHCVDECPSNLLVEENGCVKSCRKQFHDDGTGVCVPCTEELCSGNKGGPLASIKTINSTNIHLFEGCNTVVGNVVFQSYVFAGDNHTGLAPINISQLEVFRTVKTITGYLKIMSWPRNLTDFSIFENLETITGIRLYKDLAAIIQSLGFRSLKSIRHGNVYIGYLTNLCYDRTINWTLIIEGPKVYRGFVNGLLLRKNKKTCGNVSELCHAECNGCWGPGADSCHECLHFSFNGTCLPKCHKEMGIATAVGETECLSCDSECEGTCHGAGPRNCTKCRRYNNNGTCTSLCPRTKCKGPGSTLGIDGCHRCHTCMPCYEGCRNCTGINREDCMHALRYTSTEVAIAIAVPLVVVTCIFILILFFGCRHRRKVLKRKQQRTRLMEPMTPSGVAPNQAQLRIVKEAELRIGKILGSGAFGTVHKGYWIPDLAPRERVKVPVAIKVLRDESSQVASNEILDEAFVMASCEHPNLVRLLGISLSQRIMLITQLMPLGNLLEYVRDNKDNIGSQHMLNWSLQIAKGMRYLSEEKHLVHRDLAARNVLVKSPNHVRITDFGLAKLLDVKEDVYRAEGGKMPIKWLALESIQHRIFTQKSDVWSFGITMWELMTFGKKPYENVPAREVHTLLERGERLPQPYVCTIDIYMLLIKCWTVDAEARPTFRELSEELSKMARDPQRYVVIDNDGLLNDLPSPITLEFLRSLMHDEGDDFPITDAEEYLHP</sequence>
<dbReference type="InterPro" id="IPR008266">
    <property type="entry name" value="Tyr_kinase_AS"/>
</dbReference>
<dbReference type="InterPro" id="IPR000494">
    <property type="entry name" value="Rcpt_L-dom"/>
</dbReference>
<evidence type="ECO:0000256" key="10">
    <source>
        <dbReference type="ARBA" id="ARBA00023136"/>
    </source>
</evidence>
<evidence type="ECO:0000256" key="11">
    <source>
        <dbReference type="ARBA" id="ARBA00023137"/>
    </source>
</evidence>
<dbReference type="PROSITE" id="PS00109">
    <property type="entry name" value="PROTEIN_KINASE_TYR"/>
    <property type="match status" value="1"/>
</dbReference>
<evidence type="ECO:0000256" key="2">
    <source>
        <dbReference type="ARBA" id="ARBA00011902"/>
    </source>
</evidence>
<dbReference type="Gene3D" id="3.30.200.20">
    <property type="entry name" value="Phosphorylase Kinase, domain 1"/>
    <property type="match status" value="1"/>
</dbReference>
<evidence type="ECO:0000256" key="9">
    <source>
        <dbReference type="ARBA" id="ARBA00022989"/>
    </source>
</evidence>
<dbReference type="InterPro" id="IPR011009">
    <property type="entry name" value="Kinase-like_dom_sf"/>
</dbReference>
<dbReference type="CDD" id="cd05057">
    <property type="entry name" value="PTKc_EGFR_like"/>
    <property type="match status" value="1"/>
</dbReference>
<dbReference type="Proteomes" id="UP000007875">
    <property type="component" value="Unassembled WGS sequence"/>
</dbReference>
<evidence type="ECO:0000256" key="16">
    <source>
        <dbReference type="SAM" id="Phobius"/>
    </source>
</evidence>
<dbReference type="PROSITE" id="PS00107">
    <property type="entry name" value="PROTEIN_KINASE_ATP"/>
    <property type="match status" value="1"/>
</dbReference>
<dbReference type="SMART" id="SM00219">
    <property type="entry name" value="TyrKc"/>
    <property type="match status" value="1"/>
</dbReference>
<feature type="transmembrane region" description="Helical" evidence="16">
    <location>
        <begin position="614"/>
        <end position="637"/>
    </location>
</feature>
<dbReference type="FunCoup" id="H2YUP9">
    <property type="interactions" value="9"/>
</dbReference>
<evidence type="ECO:0000256" key="5">
    <source>
        <dbReference type="ARBA" id="ARBA00022692"/>
    </source>
</evidence>
<keyword evidence="13" id="KW-0325">Glycoprotein</keyword>
<organism evidence="18 19">
    <name type="scientific">Ciona savignyi</name>
    <name type="common">Pacific transparent sea squirt</name>
    <dbReference type="NCBI Taxonomy" id="51511"/>
    <lineage>
        <taxon>Eukaryota</taxon>
        <taxon>Metazoa</taxon>
        <taxon>Chordata</taxon>
        <taxon>Tunicata</taxon>
        <taxon>Ascidiacea</taxon>
        <taxon>Phlebobranchia</taxon>
        <taxon>Cionidae</taxon>
        <taxon>Ciona</taxon>
    </lineage>
</organism>
<dbReference type="GO" id="GO:0008284">
    <property type="term" value="P:positive regulation of cell population proliferation"/>
    <property type="evidence" value="ECO:0007669"/>
    <property type="project" value="TreeGrafter"/>
</dbReference>
<feature type="domain" description="Protein kinase" evidence="17">
    <location>
        <begin position="677"/>
        <end position="948"/>
    </location>
</feature>
<keyword evidence="11" id="KW-0829">Tyrosine-protein kinase</keyword>
<evidence type="ECO:0000313" key="18">
    <source>
        <dbReference type="Ensembl" id="ENSCSAVP00000009059.1"/>
    </source>
</evidence>
<keyword evidence="12" id="KW-0675">Receptor</keyword>
<dbReference type="InterPro" id="IPR000719">
    <property type="entry name" value="Prot_kinase_dom"/>
</dbReference>
<evidence type="ECO:0000313" key="19">
    <source>
        <dbReference type="Proteomes" id="UP000007875"/>
    </source>
</evidence>
<comment type="subcellular location">
    <subcellularLocation>
        <location evidence="1">Membrane</location>
        <topology evidence="1">Single-pass type I membrane protein</topology>
    </subcellularLocation>
</comment>
<reference evidence="19" key="1">
    <citation type="submission" date="2003-08" db="EMBL/GenBank/DDBJ databases">
        <authorList>
            <person name="Birren B."/>
            <person name="Nusbaum C."/>
            <person name="Abebe A."/>
            <person name="Abouelleil A."/>
            <person name="Adekoya E."/>
            <person name="Ait-zahra M."/>
            <person name="Allen N."/>
            <person name="Allen T."/>
            <person name="An P."/>
            <person name="Anderson M."/>
            <person name="Anderson S."/>
            <person name="Arachchi H."/>
            <person name="Armbruster J."/>
            <person name="Bachantsang P."/>
            <person name="Baldwin J."/>
            <person name="Barry A."/>
            <person name="Bayul T."/>
            <person name="Blitshsteyn B."/>
            <person name="Bloom T."/>
            <person name="Blye J."/>
            <person name="Boguslavskiy L."/>
            <person name="Borowsky M."/>
            <person name="Boukhgalter B."/>
            <person name="Brunache A."/>
            <person name="Butler J."/>
            <person name="Calixte N."/>
            <person name="Calvo S."/>
            <person name="Camarata J."/>
            <person name="Campo K."/>
            <person name="Chang J."/>
            <person name="Cheshatsang Y."/>
            <person name="Citroen M."/>
            <person name="Collymore A."/>
            <person name="Considine T."/>
            <person name="Cook A."/>
            <person name="Cooke P."/>
            <person name="Corum B."/>
            <person name="Cuomo C."/>
            <person name="David R."/>
            <person name="Dawoe T."/>
            <person name="Degray S."/>
            <person name="Dodge S."/>
            <person name="Dooley K."/>
            <person name="Dorje P."/>
            <person name="Dorjee K."/>
            <person name="Dorris L."/>
            <person name="Duffey N."/>
            <person name="Dupes A."/>
            <person name="Elkins T."/>
            <person name="Engels R."/>
            <person name="Erickson J."/>
            <person name="Farina A."/>
            <person name="Faro S."/>
            <person name="Ferreira P."/>
            <person name="Fischer H."/>
            <person name="Fitzgerald M."/>
            <person name="Foley K."/>
            <person name="Gage D."/>
            <person name="Galagan J."/>
            <person name="Gearin G."/>
            <person name="Gnerre S."/>
            <person name="Gnirke A."/>
            <person name="Goyette A."/>
            <person name="Graham J."/>
            <person name="Grandbois E."/>
            <person name="Gyaltsen K."/>
            <person name="Hafez N."/>
            <person name="Hagopian D."/>
            <person name="Hagos B."/>
            <person name="Hall J."/>
            <person name="Hatcher B."/>
            <person name="Heller A."/>
            <person name="Higgins H."/>
            <person name="Honan T."/>
            <person name="Horn A."/>
            <person name="Houde N."/>
            <person name="Hughes L."/>
            <person name="Hulme W."/>
            <person name="Husby E."/>
            <person name="Iliev I."/>
            <person name="Jaffe D."/>
            <person name="Jones C."/>
            <person name="Kamal M."/>
            <person name="Kamat A."/>
            <person name="Kamvysselis M."/>
            <person name="Karlsson E."/>
            <person name="Kells C."/>
            <person name="Kieu A."/>
            <person name="Kisner P."/>
            <person name="Kodira C."/>
            <person name="Kulbokas E."/>
            <person name="Labutti K."/>
            <person name="Lama D."/>
            <person name="Landers T."/>
            <person name="Leger J."/>
            <person name="Levine S."/>
            <person name="Lewis D."/>
            <person name="Lewis T."/>
            <person name="Lindblad-toh K."/>
            <person name="Liu X."/>
            <person name="Lokyitsang T."/>
            <person name="Lokyitsang Y."/>
            <person name="Lucien O."/>
            <person name="Lui A."/>
            <person name="Ma L.J."/>
            <person name="Mabbitt R."/>
            <person name="Macdonald J."/>
            <person name="Maclean C."/>
            <person name="Major J."/>
            <person name="Manning J."/>
            <person name="Marabella R."/>
            <person name="Maru K."/>
            <person name="Matthews C."/>
            <person name="Mauceli E."/>
            <person name="Mccarthy M."/>
            <person name="Mcdonough S."/>
            <person name="Mcghee T."/>
            <person name="Meldrim J."/>
            <person name="Meneus L."/>
            <person name="Mesirov J."/>
            <person name="Mihalev A."/>
            <person name="Mihova T."/>
            <person name="Mikkelsen T."/>
            <person name="Mlenga V."/>
            <person name="Moru K."/>
            <person name="Mozes J."/>
            <person name="Mulrain L."/>
            <person name="Munson G."/>
            <person name="Naylor J."/>
            <person name="Newes C."/>
            <person name="Nguyen C."/>
            <person name="Nguyen N."/>
            <person name="Nguyen T."/>
            <person name="Nicol R."/>
            <person name="Nielsen C."/>
            <person name="Nizzari M."/>
            <person name="Norbu C."/>
            <person name="Norbu N."/>
            <person name="O'donnell P."/>
            <person name="Okoawo O."/>
            <person name="O'leary S."/>
            <person name="Omotosho B."/>
            <person name="O'neill K."/>
            <person name="Osman S."/>
            <person name="Parker S."/>
            <person name="Perrin D."/>
            <person name="Phunkhang P."/>
            <person name="Piqani B."/>
            <person name="Purcell S."/>
            <person name="Rachupka T."/>
            <person name="Ramasamy U."/>
            <person name="Rameau R."/>
            <person name="Ray V."/>
            <person name="Raymond C."/>
            <person name="Retta R."/>
            <person name="Richardson S."/>
            <person name="Rise C."/>
            <person name="Rodriguez J."/>
            <person name="Rogers J."/>
            <person name="Rogov P."/>
            <person name="Rutman M."/>
            <person name="Schupbach R."/>
            <person name="Seaman C."/>
            <person name="Settipalli S."/>
            <person name="Sharpe T."/>
            <person name="Sheridan J."/>
            <person name="Sherpa N."/>
            <person name="Shi J."/>
            <person name="Smirnov S."/>
            <person name="Smith C."/>
            <person name="Sougnez C."/>
            <person name="Spencer B."/>
            <person name="Stalker J."/>
            <person name="Stange-thomann N."/>
            <person name="Stavropoulos S."/>
            <person name="Stetson K."/>
            <person name="Stone C."/>
            <person name="Stone S."/>
            <person name="Stubbs M."/>
            <person name="Talamas J."/>
            <person name="Tchuinga P."/>
            <person name="Tenzing P."/>
            <person name="Tesfaye S."/>
            <person name="Theodore J."/>
            <person name="Thoulutsang Y."/>
            <person name="Topham K."/>
            <person name="Towey S."/>
            <person name="Tsamla T."/>
            <person name="Tsomo N."/>
            <person name="Vallee D."/>
            <person name="Vassiliev H."/>
            <person name="Venkataraman V."/>
            <person name="Vinson J."/>
            <person name="Vo A."/>
            <person name="Wade C."/>
            <person name="Wang S."/>
            <person name="Wangchuk T."/>
            <person name="Wangdi T."/>
            <person name="Whittaker C."/>
            <person name="Wilkinson J."/>
            <person name="Wu Y."/>
            <person name="Wyman D."/>
            <person name="Yadav S."/>
            <person name="Yang S."/>
            <person name="Yang X."/>
            <person name="Yeager S."/>
            <person name="Yee E."/>
            <person name="Young G."/>
            <person name="Zainoun J."/>
            <person name="Zembeck L."/>
            <person name="Zimmer A."/>
            <person name="Zody M."/>
            <person name="Lander E."/>
        </authorList>
    </citation>
    <scope>NUCLEOTIDE SEQUENCE [LARGE SCALE GENOMIC DNA]</scope>
</reference>
<dbReference type="PRINTS" id="PR00109">
    <property type="entry name" value="TYRKINASE"/>
</dbReference>
<evidence type="ECO:0000256" key="14">
    <source>
        <dbReference type="ARBA" id="ARBA00051243"/>
    </source>
</evidence>
<keyword evidence="10 16" id="KW-0472">Membrane</keyword>
<dbReference type="InterPro" id="IPR006211">
    <property type="entry name" value="Furin-like_Cys-rich_dom"/>
</dbReference>
<evidence type="ECO:0000256" key="4">
    <source>
        <dbReference type="ARBA" id="ARBA00022679"/>
    </source>
</evidence>
<dbReference type="GO" id="GO:0005524">
    <property type="term" value="F:ATP binding"/>
    <property type="evidence" value="ECO:0007669"/>
    <property type="project" value="UniProtKB-UniRule"/>
</dbReference>
<dbReference type="PROSITE" id="PS50011">
    <property type="entry name" value="PROTEIN_KINASE_DOM"/>
    <property type="match status" value="1"/>
</dbReference>
<dbReference type="InParanoid" id="H2YUP9"/>
<dbReference type="Pfam" id="PF00757">
    <property type="entry name" value="Furin-like"/>
    <property type="match status" value="1"/>
</dbReference>
<comment type="catalytic activity">
    <reaction evidence="14">
        <text>L-tyrosyl-[protein] + ATP = O-phospho-L-tyrosyl-[protein] + ADP + H(+)</text>
        <dbReference type="Rhea" id="RHEA:10596"/>
        <dbReference type="Rhea" id="RHEA-COMP:10136"/>
        <dbReference type="Rhea" id="RHEA-COMP:20101"/>
        <dbReference type="ChEBI" id="CHEBI:15378"/>
        <dbReference type="ChEBI" id="CHEBI:30616"/>
        <dbReference type="ChEBI" id="CHEBI:46858"/>
        <dbReference type="ChEBI" id="CHEBI:61978"/>
        <dbReference type="ChEBI" id="CHEBI:456216"/>
        <dbReference type="EC" id="2.7.10.1"/>
    </reaction>
</comment>
<dbReference type="GO" id="GO:0022008">
    <property type="term" value="P:neurogenesis"/>
    <property type="evidence" value="ECO:0007669"/>
    <property type="project" value="TreeGrafter"/>
</dbReference>
<evidence type="ECO:0000256" key="1">
    <source>
        <dbReference type="ARBA" id="ARBA00004479"/>
    </source>
</evidence>